<feature type="transmembrane region" description="Helical" evidence="1">
    <location>
        <begin position="45"/>
        <end position="64"/>
    </location>
</feature>
<dbReference type="RefSeq" id="WP_407288370.1">
    <property type="nucleotide sequence ID" value="NZ_CP147982.1"/>
</dbReference>
<dbReference type="EMBL" id="CP147982">
    <property type="protein sequence ID" value="WXK80264.1"/>
    <property type="molecule type" value="Genomic_DNA"/>
</dbReference>
<protein>
    <submittedName>
        <fullName evidence="2">DUF4118 domain-containing protein</fullName>
    </submittedName>
</protein>
<proteinExistence type="predicted"/>
<keyword evidence="1" id="KW-0812">Transmembrane</keyword>
<organism evidence="2 3">
    <name type="scientific">Streptomyces sirii</name>
    <dbReference type="NCBI Taxonomy" id="3127701"/>
    <lineage>
        <taxon>Bacteria</taxon>
        <taxon>Bacillati</taxon>
        <taxon>Actinomycetota</taxon>
        <taxon>Actinomycetes</taxon>
        <taxon>Kitasatosporales</taxon>
        <taxon>Streptomycetaceae</taxon>
        <taxon>Streptomyces</taxon>
    </lineage>
</organism>
<keyword evidence="1" id="KW-0472">Membrane</keyword>
<feature type="transmembrane region" description="Helical" evidence="1">
    <location>
        <begin position="124"/>
        <end position="145"/>
    </location>
</feature>
<sequence>MAALHPPTPLRRPRMVHIAGFPRAVPRPPRVAHRAPPTRTLAGDLAVPLGGVGAALLATALLLTGQTPHTAVALAVFTALTLAVCALARPLLVPAVALVCWLFYDGFVLNQRSDLAFRQPDRTSLLVLLLAGLAGAGCAAAVRALRRQTAAGPGTGR</sequence>
<reference evidence="2 3" key="1">
    <citation type="submission" date="2024-03" db="EMBL/GenBank/DDBJ databases">
        <title>The complete genome of Streptomyces sirii sp.nov.</title>
        <authorList>
            <person name="Zakalyukina Y.V."/>
            <person name="Belik A.R."/>
            <person name="Biryukov M.V."/>
            <person name="Baturina O.A."/>
            <person name="Kabilov M.R."/>
        </authorList>
    </citation>
    <scope>NUCLEOTIDE SEQUENCE [LARGE SCALE GENOMIC DNA]</scope>
    <source>
        <strain evidence="2 3">BP-8</strain>
    </source>
</reference>
<accession>A0ABZ2QUN9</accession>
<evidence type="ECO:0000313" key="2">
    <source>
        <dbReference type="EMBL" id="WXK80264.1"/>
    </source>
</evidence>
<gene>
    <name evidence="2" type="ORF">WAB15_32030</name>
</gene>
<feature type="transmembrane region" description="Helical" evidence="1">
    <location>
        <begin position="71"/>
        <end position="104"/>
    </location>
</feature>
<evidence type="ECO:0000313" key="3">
    <source>
        <dbReference type="Proteomes" id="UP001626628"/>
    </source>
</evidence>
<name>A0ABZ2QUN9_9ACTN</name>
<keyword evidence="3" id="KW-1185">Reference proteome</keyword>
<dbReference type="Proteomes" id="UP001626628">
    <property type="component" value="Chromosome"/>
</dbReference>
<evidence type="ECO:0000256" key="1">
    <source>
        <dbReference type="SAM" id="Phobius"/>
    </source>
</evidence>
<keyword evidence="1" id="KW-1133">Transmembrane helix</keyword>